<dbReference type="Proteomes" id="UP001206572">
    <property type="component" value="Unassembled WGS sequence"/>
</dbReference>
<dbReference type="PANTHER" id="PTHR35370:SF1">
    <property type="entry name" value="TYPE VI SECRETION SYSTEM COMPONENT TSSF1"/>
    <property type="match status" value="1"/>
</dbReference>
<comment type="caution">
    <text evidence="1">The sequence shown here is derived from an EMBL/GenBank/DDBJ whole genome shotgun (WGS) entry which is preliminary data.</text>
</comment>
<evidence type="ECO:0000313" key="1">
    <source>
        <dbReference type="EMBL" id="MCS0599581.1"/>
    </source>
</evidence>
<evidence type="ECO:0000313" key="2">
    <source>
        <dbReference type="Proteomes" id="UP001206572"/>
    </source>
</evidence>
<sequence>MEELLPYYERELVYLNTVGRELASQYPRLANELGMGAEGSEDPHIRRLIQACALLNARTAKKLDDDYPEFTEALLGSLYPAFLQGIPSCSVVRIGEPGGLGAGSRVESVQSLGRGTEMSALHGKGTPCRFRTASPLTLAPCSVARARYEPVVHAPGNVRLPARATGQIAITIESAAPLRLLHQLGMPRLRLFVDADPLLSSALIDTLFLHVGASFMEAGEGGAWRQLDRMPLALGGFGEEDALVPLRPGEHAAYRLLSEYFAFPDKFHFLDIDLAPLAPMLPASAQRFTLHLVVNGLHGDTGAARLLGTLGAQHLAPGCATIVNLFHQAATPVRITHRSAMYDVVPGRHEEDVEVYSIDAVRVLRTVEGRLQPMDYRPYYGLRHGEGGELRERYWFARRDDRAVQRHRMKIGFTEGSYGDAGILASPDEQSVASIDLTCTNGAHASSTSVGAPGGDLVSETATGGLLLRLLRKPTPPHRFPSAGGAHWRLVAQLALNHRSLGDLDAFREVLTLYDVSRSNATQRQIAGVTALETLSSTAWMKSPIGTTLVHGTEVRMTVDEDAFAGASLVVFAEVVNRFFGLYVHVNSFTRLVVRSSQSDRELLRCAPRNGSLTLL</sequence>
<dbReference type="NCBIfam" id="TIGR03359">
    <property type="entry name" value="VI_chp_6"/>
    <property type="match status" value="1"/>
</dbReference>
<protein>
    <submittedName>
        <fullName evidence="1">Type VI secretion system baseplate subunit TssF</fullName>
    </submittedName>
</protein>
<dbReference type="PANTHER" id="PTHR35370">
    <property type="entry name" value="CYTOPLASMIC PROTEIN-RELATED-RELATED"/>
    <property type="match status" value="1"/>
</dbReference>
<dbReference type="Pfam" id="PF05947">
    <property type="entry name" value="T6SS_TssF"/>
    <property type="match status" value="1"/>
</dbReference>
<name>A0ABT2ATX2_9BURK</name>
<keyword evidence="2" id="KW-1185">Reference proteome</keyword>
<proteinExistence type="predicted"/>
<dbReference type="InterPro" id="IPR010272">
    <property type="entry name" value="T6SS_TssF"/>
</dbReference>
<dbReference type="EMBL" id="JANUHA010000035">
    <property type="protein sequence ID" value="MCS0599581.1"/>
    <property type="molecule type" value="Genomic_DNA"/>
</dbReference>
<reference evidence="1 2" key="1">
    <citation type="submission" date="2022-08" db="EMBL/GenBank/DDBJ databases">
        <title>Reclassification of Massilia species as members of the genera Telluria, Duganella, Pseudoduganella, Mokoshia gen. nov. and Zemynaea gen. nov. using orthogonal and non-orthogonal genome-based approaches.</title>
        <authorList>
            <person name="Bowman J.P."/>
        </authorList>
    </citation>
    <scope>NUCLEOTIDE SEQUENCE [LARGE SCALE GENOMIC DNA]</scope>
    <source>
        <strain evidence="1 2">JCM 31661</strain>
    </source>
</reference>
<gene>
    <name evidence="1" type="primary">tssF</name>
    <name evidence="1" type="ORF">NX780_24870</name>
</gene>
<dbReference type="PIRSF" id="PIRSF028304">
    <property type="entry name" value="UCP028304"/>
    <property type="match status" value="1"/>
</dbReference>
<accession>A0ABT2ATX2</accession>
<dbReference type="RefSeq" id="WP_258830575.1">
    <property type="nucleotide sequence ID" value="NZ_JANUHA010000035.1"/>
</dbReference>
<organism evidence="1 2">
    <name type="scientific">Massilia agri</name>
    <dbReference type="NCBI Taxonomy" id="1886785"/>
    <lineage>
        <taxon>Bacteria</taxon>
        <taxon>Pseudomonadati</taxon>
        <taxon>Pseudomonadota</taxon>
        <taxon>Betaproteobacteria</taxon>
        <taxon>Burkholderiales</taxon>
        <taxon>Oxalobacteraceae</taxon>
        <taxon>Telluria group</taxon>
        <taxon>Massilia</taxon>
    </lineage>
</organism>